<evidence type="ECO:0000256" key="3">
    <source>
        <dbReference type="ARBA" id="ARBA00022471"/>
    </source>
</evidence>
<gene>
    <name evidence="7" type="ORF">VNO77_00708</name>
</gene>
<accession>A0AAN9MQ53</accession>
<comment type="similarity">
    <text evidence="2">Belongs to the plant self-incompatibility (S1) protein family.</text>
</comment>
<protein>
    <recommendedName>
        <fullName evidence="9">S-protein homolog</fullName>
    </recommendedName>
</protein>
<evidence type="ECO:0008006" key="9">
    <source>
        <dbReference type="Google" id="ProtNLM"/>
    </source>
</evidence>
<evidence type="ECO:0000313" key="8">
    <source>
        <dbReference type="Proteomes" id="UP001367508"/>
    </source>
</evidence>
<keyword evidence="4" id="KW-0964">Secreted</keyword>
<keyword evidence="8" id="KW-1185">Reference proteome</keyword>
<sequence length="91" mass="10080">MLKALGTIAVLLVTVTDPVQGEQQNVDGLFPKTIVRVQNDLGRGIVLYLHCRSKEDDLGLHGKTIVQIDLANVVVLYFYCPLKDDNFGEHS</sequence>
<dbReference type="GO" id="GO:0005576">
    <property type="term" value="C:extracellular region"/>
    <property type="evidence" value="ECO:0007669"/>
    <property type="project" value="UniProtKB-SubCell"/>
</dbReference>
<evidence type="ECO:0000313" key="7">
    <source>
        <dbReference type="EMBL" id="KAK7358769.1"/>
    </source>
</evidence>
<keyword evidence="3" id="KW-0713">Self-incompatibility</keyword>
<dbReference type="Pfam" id="PF05938">
    <property type="entry name" value="Self-incomp_S1"/>
    <property type="match status" value="1"/>
</dbReference>
<evidence type="ECO:0000256" key="1">
    <source>
        <dbReference type="ARBA" id="ARBA00004613"/>
    </source>
</evidence>
<evidence type="ECO:0000256" key="2">
    <source>
        <dbReference type="ARBA" id="ARBA00005581"/>
    </source>
</evidence>
<feature type="signal peptide" evidence="6">
    <location>
        <begin position="1"/>
        <end position="21"/>
    </location>
</feature>
<organism evidence="7 8">
    <name type="scientific">Canavalia gladiata</name>
    <name type="common">Sword bean</name>
    <name type="synonym">Dolichos gladiatus</name>
    <dbReference type="NCBI Taxonomy" id="3824"/>
    <lineage>
        <taxon>Eukaryota</taxon>
        <taxon>Viridiplantae</taxon>
        <taxon>Streptophyta</taxon>
        <taxon>Embryophyta</taxon>
        <taxon>Tracheophyta</taxon>
        <taxon>Spermatophyta</taxon>
        <taxon>Magnoliopsida</taxon>
        <taxon>eudicotyledons</taxon>
        <taxon>Gunneridae</taxon>
        <taxon>Pentapetalae</taxon>
        <taxon>rosids</taxon>
        <taxon>fabids</taxon>
        <taxon>Fabales</taxon>
        <taxon>Fabaceae</taxon>
        <taxon>Papilionoideae</taxon>
        <taxon>50 kb inversion clade</taxon>
        <taxon>NPAAA clade</taxon>
        <taxon>indigoferoid/millettioid clade</taxon>
        <taxon>Phaseoleae</taxon>
        <taxon>Canavalia</taxon>
    </lineage>
</organism>
<evidence type="ECO:0000256" key="4">
    <source>
        <dbReference type="ARBA" id="ARBA00022525"/>
    </source>
</evidence>
<dbReference type="GO" id="GO:0060320">
    <property type="term" value="P:rejection of self pollen"/>
    <property type="evidence" value="ECO:0007669"/>
    <property type="project" value="UniProtKB-KW"/>
</dbReference>
<reference evidence="7 8" key="1">
    <citation type="submission" date="2024-01" db="EMBL/GenBank/DDBJ databases">
        <title>The genomes of 5 underutilized Papilionoideae crops provide insights into root nodulation and disease resistanc.</title>
        <authorList>
            <person name="Jiang F."/>
        </authorList>
    </citation>
    <scope>NUCLEOTIDE SEQUENCE [LARGE SCALE GENOMIC DNA]</scope>
    <source>
        <strain evidence="7">LVBAO_FW01</strain>
        <tissue evidence="7">Leaves</tissue>
    </source>
</reference>
<evidence type="ECO:0000256" key="6">
    <source>
        <dbReference type="SAM" id="SignalP"/>
    </source>
</evidence>
<dbReference type="AlphaFoldDB" id="A0AAN9MQ53"/>
<keyword evidence="5 6" id="KW-0732">Signal</keyword>
<proteinExistence type="inferred from homology"/>
<feature type="chain" id="PRO_5042970910" description="S-protein homolog" evidence="6">
    <location>
        <begin position="22"/>
        <end position="91"/>
    </location>
</feature>
<evidence type="ECO:0000256" key="5">
    <source>
        <dbReference type="ARBA" id="ARBA00022729"/>
    </source>
</evidence>
<name>A0AAN9MQ53_CANGL</name>
<dbReference type="EMBL" id="JAYMYQ010000001">
    <property type="protein sequence ID" value="KAK7358769.1"/>
    <property type="molecule type" value="Genomic_DNA"/>
</dbReference>
<comment type="caution">
    <text evidence="7">The sequence shown here is derived from an EMBL/GenBank/DDBJ whole genome shotgun (WGS) entry which is preliminary data.</text>
</comment>
<comment type="subcellular location">
    <subcellularLocation>
        <location evidence="1">Secreted</location>
    </subcellularLocation>
</comment>
<dbReference type="InterPro" id="IPR010264">
    <property type="entry name" value="Self-incomp_S1"/>
</dbReference>
<dbReference type="Proteomes" id="UP001367508">
    <property type="component" value="Unassembled WGS sequence"/>
</dbReference>